<comment type="caution">
    <text evidence="2">The sequence shown here is derived from an EMBL/GenBank/DDBJ whole genome shotgun (WGS) entry which is preliminary data.</text>
</comment>
<keyword evidence="1" id="KW-1133">Transmembrane helix</keyword>
<keyword evidence="1" id="KW-0812">Transmembrane</keyword>
<evidence type="ECO:0000256" key="1">
    <source>
        <dbReference type="SAM" id="Phobius"/>
    </source>
</evidence>
<evidence type="ECO:0008006" key="4">
    <source>
        <dbReference type="Google" id="ProtNLM"/>
    </source>
</evidence>
<sequence length="66" mass="7578">MIIAVIACIKLSILIFILTILISMYNPASNKYSFMLHPKRVEVVFFKNFCAAIEVIPKWSLLFSKV</sequence>
<gene>
    <name evidence="2" type="ORF">H9Q08_05130</name>
</gene>
<dbReference type="RefSeq" id="WP_235130395.1">
    <property type="nucleotide sequence ID" value="NZ_JACSGT010000001.1"/>
</dbReference>
<evidence type="ECO:0000313" key="3">
    <source>
        <dbReference type="Proteomes" id="UP001430374"/>
    </source>
</evidence>
<dbReference type="EMBL" id="JACSGT010000001">
    <property type="protein sequence ID" value="MCF2218681.1"/>
    <property type="molecule type" value="Genomic_DNA"/>
</dbReference>
<evidence type="ECO:0000313" key="2">
    <source>
        <dbReference type="EMBL" id="MCF2218681.1"/>
    </source>
</evidence>
<feature type="transmembrane region" description="Helical" evidence="1">
    <location>
        <begin position="7"/>
        <end position="25"/>
    </location>
</feature>
<dbReference type="Proteomes" id="UP001430374">
    <property type="component" value="Unassembled WGS sequence"/>
</dbReference>
<accession>A0ABS9C2G8</accession>
<organism evidence="2 3">
    <name type="scientific">Chryseobacterium indicum</name>
    <dbReference type="NCBI Taxonomy" id="2766954"/>
    <lineage>
        <taxon>Bacteria</taxon>
        <taxon>Pseudomonadati</taxon>
        <taxon>Bacteroidota</taxon>
        <taxon>Flavobacteriia</taxon>
        <taxon>Flavobacteriales</taxon>
        <taxon>Weeksellaceae</taxon>
        <taxon>Chryseobacterium group</taxon>
        <taxon>Chryseobacterium</taxon>
    </lineage>
</organism>
<proteinExistence type="predicted"/>
<name>A0ABS9C2G8_9FLAO</name>
<keyword evidence="1" id="KW-0472">Membrane</keyword>
<keyword evidence="3" id="KW-1185">Reference proteome</keyword>
<reference evidence="2" key="1">
    <citation type="submission" date="2021-08" db="EMBL/GenBank/DDBJ databases">
        <title>Complete genome sequence of Chryseobacterium sp strain PS-8.</title>
        <authorList>
            <person name="Das S.K."/>
        </authorList>
    </citation>
    <scope>NUCLEOTIDE SEQUENCE</scope>
    <source>
        <strain evidence="2">PS-8</strain>
    </source>
</reference>
<protein>
    <recommendedName>
        <fullName evidence="4">Secreted protein</fullName>
    </recommendedName>
</protein>